<reference evidence="7 8" key="2">
    <citation type="submission" date="2020-06" db="EMBL/GenBank/DDBJ databases">
        <title>Antribacter stalactiti gen. nov., sp. nov., a new member of the family Nacardiaceae isolated from a cave.</title>
        <authorList>
            <person name="Kim I.S."/>
        </authorList>
    </citation>
    <scope>NUCLEOTIDE SEQUENCE [LARGE SCALE GENOMIC DNA]</scope>
    <source>
        <strain evidence="7 8">YC2-7</strain>
    </source>
</reference>
<dbReference type="RefSeq" id="WP_169587363.1">
    <property type="nucleotide sequence ID" value="NZ_VCQU01000004.1"/>
</dbReference>
<dbReference type="Proteomes" id="UP000535543">
    <property type="component" value="Unassembled WGS sequence"/>
</dbReference>
<keyword evidence="8" id="KW-1185">Reference proteome</keyword>
<dbReference type="PANTHER" id="PTHR42813">
    <property type="entry name" value="ZINC-TYPE ALCOHOL DEHYDROGENASE-LIKE"/>
    <property type="match status" value="1"/>
</dbReference>
<protein>
    <submittedName>
        <fullName evidence="7">Zinc-binding dehydrogenase</fullName>
    </submittedName>
</protein>
<accession>A0A848KAQ8</accession>
<sequence>MKALLYEGPQAIRYRDMPDPTLVDDRGALVRVTSAGICGSDLHIYGGHGFSPDLGFCVGHEAVGEVVEVGSAVRRFAVGDRVLVAASVGCAGCPACWSGQVSRCENLTSPLDACYGLSSKLQGGQAEFLAVPRADGNLAHLPDSISDEAGVVLADNAATAWYGARRARIQPGETVAVIGLGPVGLMAVQSAFAMGAARVLGVDLVAQRRDRAAEMGAEPMDGDDPKTHIRSVTGGLGADVAIEAVGADATISLATSAVRRGGRVGVIGVSQNTKYSFNMPLAQVKELEFTIGLCSIQYELPALLALTAAGRLNPEAVVSHRLPLSDGERAYAMFAGREDGVSKIVLDPSA</sequence>
<evidence type="ECO:0000259" key="6">
    <source>
        <dbReference type="SMART" id="SM00829"/>
    </source>
</evidence>
<keyword evidence="2 5" id="KW-0479">Metal-binding</keyword>
<keyword evidence="3 5" id="KW-0862">Zinc</keyword>
<evidence type="ECO:0000313" key="8">
    <source>
        <dbReference type="Proteomes" id="UP000535543"/>
    </source>
</evidence>
<feature type="domain" description="Enoyl reductase (ER)" evidence="6">
    <location>
        <begin position="8"/>
        <end position="346"/>
    </location>
</feature>
<dbReference type="AlphaFoldDB" id="A0A848KAQ8"/>
<dbReference type="EMBL" id="VCQU01000004">
    <property type="protein sequence ID" value="NMN95933.1"/>
    <property type="molecule type" value="Genomic_DNA"/>
</dbReference>
<dbReference type="PROSITE" id="PS00059">
    <property type="entry name" value="ADH_ZINC"/>
    <property type="match status" value="1"/>
</dbReference>
<dbReference type="SUPFAM" id="SSF51735">
    <property type="entry name" value="NAD(P)-binding Rossmann-fold domains"/>
    <property type="match status" value="1"/>
</dbReference>
<dbReference type="InterPro" id="IPR011032">
    <property type="entry name" value="GroES-like_sf"/>
</dbReference>
<dbReference type="InterPro" id="IPR013154">
    <property type="entry name" value="ADH-like_N"/>
</dbReference>
<evidence type="ECO:0000256" key="5">
    <source>
        <dbReference type="RuleBase" id="RU361277"/>
    </source>
</evidence>
<evidence type="ECO:0000256" key="1">
    <source>
        <dbReference type="ARBA" id="ARBA00001947"/>
    </source>
</evidence>
<evidence type="ECO:0000256" key="3">
    <source>
        <dbReference type="ARBA" id="ARBA00022833"/>
    </source>
</evidence>
<dbReference type="Gene3D" id="3.40.50.720">
    <property type="entry name" value="NAD(P)-binding Rossmann-like Domain"/>
    <property type="match status" value="1"/>
</dbReference>
<dbReference type="SUPFAM" id="SSF50129">
    <property type="entry name" value="GroES-like"/>
    <property type="match status" value="1"/>
</dbReference>
<dbReference type="Pfam" id="PF00107">
    <property type="entry name" value="ADH_zinc_N"/>
    <property type="match status" value="1"/>
</dbReference>
<dbReference type="InterPro" id="IPR002328">
    <property type="entry name" value="ADH_Zn_CS"/>
</dbReference>
<comment type="caution">
    <text evidence="7">The sequence shown here is derived from an EMBL/GenBank/DDBJ whole genome shotgun (WGS) entry which is preliminary data.</text>
</comment>
<dbReference type="InterPro" id="IPR036291">
    <property type="entry name" value="NAD(P)-bd_dom_sf"/>
</dbReference>
<dbReference type="InterPro" id="IPR013149">
    <property type="entry name" value="ADH-like_C"/>
</dbReference>
<dbReference type="GO" id="GO:0008270">
    <property type="term" value="F:zinc ion binding"/>
    <property type="evidence" value="ECO:0007669"/>
    <property type="project" value="InterPro"/>
</dbReference>
<evidence type="ECO:0000313" key="7">
    <source>
        <dbReference type="EMBL" id="NMN95933.1"/>
    </source>
</evidence>
<dbReference type="GO" id="GO:0016491">
    <property type="term" value="F:oxidoreductase activity"/>
    <property type="evidence" value="ECO:0007669"/>
    <property type="project" value="UniProtKB-KW"/>
</dbReference>
<evidence type="ECO:0000256" key="2">
    <source>
        <dbReference type="ARBA" id="ARBA00022723"/>
    </source>
</evidence>
<dbReference type="Pfam" id="PF08240">
    <property type="entry name" value="ADH_N"/>
    <property type="match status" value="1"/>
</dbReference>
<dbReference type="SMART" id="SM00829">
    <property type="entry name" value="PKS_ER"/>
    <property type="match status" value="1"/>
</dbReference>
<name>A0A848KAQ8_9NOCA</name>
<dbReference type="InterPro" id="IPR020843">
    <property type="entry name" value="ER"/>
</dbReference>
<gene>
    <name evidence="7" type="ORF">FGL95_12905</name>
</gene>
<comment type="cofactor">
    <cofactor evidence="1 5">
        <name>Zn(2+)</name>
        <dbReference type="ChEBI" id="CHEBI:29105"/>
    </cofactor>
</comment>
<keyword evidence="4" id="KW-0560">Oxidoreductase</keyword>
<comment type="similarity">
    <text evidence="5">Belongs to the zinc-containing alcohol dehydrogenase family.</text>
</comment>
<proteinExistence type="inferred from homology"/>
<evidence type="ECO:0000256" key="4">
    <source>
        <dbReference type="ARBA" id="ARBA00023002"/>
    </source>
</evidence>
<dbReference type="Gene3D" id="3.90.180.10">
    <property type="entry name" value="Medium-chain alcohol dehydrogenases, catalytic domain"/>
    <property type="match status" value="1"/>
</dbReference>
<organism evidence="7 8">
    <name type="scientific">Antrihabitans stalactiti</name>
    <dbReference type="NCBI Taxonomy" id="2584121"/>
    <lineage>
        <taxon>Bacteria</taxon>
        <taxon>Bacillati</taxon>
        <taxon>Actinomycetota</taxon>
        <taxon>Actinomycetes</taxon>
        <taxon>Mycobacteriales</taxon>
        <taxon>Nocardiaceae</taxon>
        <taxon>Antrihabitans</taxon>
    </lineage>
</organism>
<reference evidence="7 8" key="1">
    <citation type="submission" date="2019-05" db="EMBL/GenBank/DDBJ databases">
        <authorList>
            <person name="Lee S.D."/>
        </authorList>
    </citation>
    <scope>NUCLEOTIDE SEQUENCE [LARGE SCALE GENOMIC DNA]</scope>
    <source>
        <strain evidence="7 8">YC2-7</strain>
    </source>
</reference>